<comment type="subcellular location">
    <subcellularLocation>
        <location evidence="1">Membrane</location>
    </subcellularLocation>
</comment>
<dbReference type="InterPro" id="IPR029787">
    <property type="entry name" value="Nucleotide_cyclase"/>
</dbReference>
<comment type="caution">
    <text evidence="10">The sequence shown here is derived from an EMBL/GenBank/DDBJ whole genome shotgun (WGS) entry which is preliminary data.</text>
</comment>
<dbReference type="GO" id="GO:0001653">
    <property type="term" value="F:peptide receptor activity"/>
    <property type="evidence" value="ECO:0007669"/>
    <property type="project" value="TreeGrafter"/>
</dbReference>
<gene>
    <name evidence="10" type="ORF">FDP41_006163</name>
</gene>
<dbReference type="SUPFAM" id="SSF55073">
    <property type="entry name" value="Nucleotide cyclase"/>
    <property type="match status" value="1"/>
</dbReference>
<dbReference type="Proteomes" id="UP000444721">
    <property type="component" value="Unassembled WGS sequence"/>
</dbReference>
<dbReference type="InterPro" id="IPR000014">
    <property type="entry name" value="PAS"/>
</dbReference>
<dbReference type="NCBIfam" id="TIGR00229">
    <property type="entry name" value="sensory_box"/>
    <property type="match status" value="1"/>
</dbReference>
<feature type="domain" description="PAS" evidence="8">
    <location>
        <begin position="1"/>
        <end position="60"/>
    </location>
</feature>
<keyword evidence="3" id="KW-0547">Nucleotide-binding</keyword>
<evidence type="ECO:0000313" key="10">
    <source>
        <dbReference type="EMBL" id="KAF0974689.1"/>
    </source>
</evidence>
<dbReference type="PROSITE" id="PS00452">
    <property type="entry name" value="GUANYLATE_CYCLASE_1"/>
    <property type="match status" value="1"/>
</dbReference>
<sequence>MVEGAVMANEKGEIILFNEAAQKMFGKNITDVLGLKFFSLFDQSSENYLKKVTEHCISKVDTDEKHGEIIELDCVRKNQTKFPGLVNLSVTRNGEGSIVITCFVKDISMEKKQNSLLAEEKQNSDKLLKNILPEAVAAKLKSGETFIAEKFSDITCFFSDMVNFTKMSSGLNPSEIVLMLNTIVNGFDDLTDKYQLEKIKTIGDAYFCVGGLHNNSQSDHPERVLRFAIDTFLVIRSYNLENMERQVNIRVGINTGGVVAGVIGRKKFAYDLWGDTINTASRMESNSLPGRIQISRSTYERVYDLELEFEERKIEVKGKGLINTYLLKEKYHVQTLVQPVETVITQNAPSEQ</sequence>
<evidence type="ECO:0000259" key="9">
    <source>
        <dbReference type="PROSITE" id="PS50125"/>
    </source>
</evidence>
<dbReference type="OMA" id="MVISCIM"/>
<keyword evidence="4" id="KW-1133">Transmembrane helix</keyword>
<dbReference type="OrthoDB" id="6127067at2759"/>
<dbReference type="EMBL" id="VFQX01000051">
    <property type="protein sequence ID" value="KAF0974689.1"/>
    <property type="molecule type" value="Genomic_DNA"/>
</dbReference>
<dbReference type="RefSeq" id="XP_044559402.1">
    <property type="nucleotide sequence ID" value="XM_044709768.1"/>
</dbReference>
<keyword evidence="11" id="KW-1185">Reference proteome</keyword>
<dbReference type="VEuPathDB" id="AmoebaDB:NfTy_077950"/>
<dbReference type="SMART" id="SM00044">
    <property type="entry name" value="CYCc"/>
    <property type="match status" value="1"/>
</dbReference>
<dbReference type="AlphaFoldDB" id="A0A6A5BP44"/>
<reference evidence="10 11" key="1">
    <citation type="journal article" date="2019" name="Sci. Rep.">
        <title>Nanopore sequencing improves the draft genome of the human pathogenic amoeba Naegleria fowleri.</title>
        <authorList>
            <person name="Liechti N."/>
            <person name="Schurch N."/>
            <person name="Bruggmann R."/>
            <person name="Wittwer M."/>
        </authorList>
    </citation>
    <scope>NUCLEOTIDE SEQUENCE [LARGE SCALE GENOMIC DNA]</scope>
    <source>
        <strain evidence="10 11">ATCC 30894</strain>
    </source>
</reference>
<feature type="domain" description="Guanylate cyclase" evidence="9">
    <location>
        <begin position="155"/>
        <end position="284"/>
    </location>
</feature>
<dbReference type="GO" id="GO:0005886">
    <property type="term" value="C:plasma membrane"/>
    <property type="evidence" value="ECO:0007669"/>
    <property type="project" value="TreeGrafter"/>
</dbReference>
<organism evidence="10 11">
    <name type="scientific">Naegleria fowleri</name>
    <name type="common">Brain eating amoeba</name>
    <dbReference type="NCBI Taxonomy" id="5763"/>
    <lineage>
        <taxon>Eukaryota</taxon>
        <taxon>Discoba</taxon>
        <taxon>Heterolobosea</taxon>
        <taxon>Tetramitia</taxon>
        <taxon>Eutetramitia</taxon>
        <taxon>Vahlkampfiidae</taxon>
        <taxon>Naegleria</taxon>
    </lineage>
</organism>
<dbReference type="PROSITE" id="PS50125">
    <property type="entry name" value="GUANYLATE_CYCLASE_2"/>
    <property type="match status" value="1"/>
</dbReference>
<dbReference type="PANTHER" id="PTHR11920:SF335">
    <property type="entry name" value="GUANYLATE CYCLASE"/>
    <property type="match status" value="1"/>
</dbReference>
<evidence type="ECO:0000256" key="5">
    <source>
        <dbReference type="ARBA" id="ARBA00023136"/>
    </source>
</evidence>
<dbReference type="Gene3D" id="3.30.70.1230">
    <property type="entry name" value="Nucleotide cyclase"/>
    <property type="match status" value="1"/>
</dbReference>
<evidence type="ECO:0000256" key="6">
    <source>
        <dbReference type="ARBA" id="ARBA00023239"/>
    </source>
</evidence>
<dbReference type="PANTHER" id="PTHR11920">
    <property type="entry name" value="GUANYLYL CYCLASE"/>
    <property type="match status" value="1"/>
</dbReference>
<name>A0A6A5BP44_NAEFO</name>
<dbReference type="VEuPathDB" id="AmoebaDB:FDP41_006163"/>
<keyword evidence="6 7" id="KW-0456">Lyase</keyword>
<dbReference type="InterPro" id="IPR035965">
    <property type="entry name" value="PAS-like_dom_sf"/>
</dbReference>
<evidence type="ECO:0008006" key="12">
    <source>
        <dbReference type="Google" id="ProtNLM"/>
    </source>
</evidence>
<dbReference type="GO" id="GO:0004016">
    <property type="term" value="F:adenylate cyclase activity"/>
    <property type="evidence" value="ECO:0007669"/>
    <property type="project" value="TreeGrafter"/>
</dbReference>
<keyword evidence="2" id="KW-0812">Transmembrane</keyword>
<proteinExistence type="inferred from homology"/>
<evidence type="ECO:0000256" key="4">
    <source>
        <dbReference type="ARBA" id="ARBA00022989"/>
    </source>
</evidence>
<dbReference type="VEuPathDB" id="AmoebaDB:NF0120100"/>
<dbReference type="InterPro" id="IPR001054">
    <property type="entry name" value="A/G_cyclase"/>
</dbReference>
<evidence type="ECO:0000256" key="2">
    <source>
        <dbReference type="ARBA" id="ARBA00022692"/>
    </source>
</evidence>
<evidence type="ECO:0000313" key="11">
    <source>
        <dbReference type="Proteomes" id="UP000444721"/>
    </source>
</evidence>
<evidence type="ECO:0000256" key="7">
    <source>
        <dbReference type="RuleBase" id="RU000405"/>
    </source>
</evidence>
<evidence type="ECO:0000259" key="8">
    <source>
        <dbReference type="PROSITE" id="PS50112"/>
    </source>
</evidence>
<keyword evidence="5" id="KW-0472">Membrane</keyword>
<dbReference type="InterPro" id="IPR018297">
    <property type="entry name" value="A/G_cyclase_CS"/>
</dbReference>
<protein>
    <recommendedName>
        <fullName evidence="12">Guanylate cyclase domain-containing protein</fullName>
    </recommendedName>
</protein>
<dbReference type="CDD" id="cd07302">
    <property type="entry name" value="CHD"/>
    <property type="match status" value="1"/>
</dbReference>
<evidence type="ECO:0000256" key="1">
    <source>
        <dbReference type="ARBA" id="ARBA00004370"/>
    </source>
</evidence>
<comment type="similarity">
    <text evidence="7">Belongs to the adenylyl cyclase class-4/guanylyl cyclase family.</text>
</comment>
<dbReference type="PROSITE" id="PS50112">
    <property type="entry name" value="PAS"/>
    <property type="match status" value="1"/>
</dbReference>
<dbReference type="Gene3D" id="3.30.450.20">
    <property type="entry name" value="PAS domain"/>
    <property type="match status" value="1"/>
</dbReference>
<accession>A0A6A5BP44</accession>
<dbReference type="Pfam" id="PF13426">
    <property type="entry name" value="PAS_9"/>
    <property type="match status" value="1"/>
</dbReference>
<dbReference type="GO" id="GO:0007168">
    <property type="term" value="P:receptor guanylyl cyclase signaling pathway"/>
    <property type="evidence" value="ECO:0007669"/>
    <property type="project" value="TreeGrafter"/>
</dbReference>
<dbReference type="GO" id="GO:0000166">
    <property type="term" value="F:nucleotide binding"/>
    <property type="evidence" value="ECO:0007669"/>
    <property type="project" value="UniProtKB-KW"/>
</dbReference>
<dbReference type="Pfam" id="PF00211">
    <property type="entry name" value="Guanylate_cyc"/>
    <property type="match status" value="1"/>
</dbReference>
<dbReference type="GO" id="GO:0035556">
    <property type="term" value="P:intracellular signal transduction"/>
    <property type="evidence" value="ECO:0007669"/>
    <property type="project" value="InterPro"/>
</dbReference>
<dbReference type="GO" id="GO:0004383">
    <property type="term" value="F:guanylate cyclase activity"/>
    <property type="evidence" value="ECO:0007669"/>
    <property type="project" value="TreeGrafter"/>
</dbReference>
<dbReference type="SUPFAM" id="SSF55785">
    <property type="entry name" value="PYP-like sensor domain (PAS domain)"/>
    <property type="match status" value="1"/>
</dbReference>
<dbReference type="CDD" id="cd00130">
    <property type="entry name" value="PAS"/>
    <property type="match status" value="1"/>
</dbReference>
<dbReference type="InterPro" id="IPR050401">
    <property type="entry name" value="Cyclic_nucleotide_synthase"/>
</dbReference>
<dbReference type="GeneID" id="68113381"/>
<evidence type="ECO:0000256" key="3">
    <source>
        <dbReference type="ARBA" id="ARBA00022741"/>
    </source>
</evidence>